<organism evidence="5 6">
    <name type="scientific">Amycolatopsis magusensis</name>
    <dbReference type="NCBI Taxonomy" id="882444"/>
    <lineage>
        <taxon>Bacteria</taxon>
        <taxon>Bacillati</taxon>
        <taxon>Actinomycetota</taxon>
        <taxon>Actinomycetes</taxon>
        <taxon>Pseudonocardiales</taxon>
        <taxon>Pseudonocardiaceae</taxon>
        <taxon>Amycolatopsis</taxon>
    </lineage>
</organism>
<dbReference type="SUPFAM" id="SSF52777">
    <property type="entry name" value="CoA-dependent acyltransferases"/>
    <property type="match status" value="2"/>
</dbReference>
<dbReference type="Pfam" id="PF00668">
    <property type="entry name" value="Condensation"/>
    <property type="match status" value="1"/>
</dbReference>
<name>A0ABS4PVY9_9PSEU</name>
<dbReference type="CDD" id="cd19531">
    <property type="entry name" value="LCL_NRPS-like"/>
    <property type="match status" value="1"/>
</dbReference>
<dbReference type="PANTHER" id="PTHR45527">
    <property type="entry name" value="NONRIBOSOMAL PEPTIDE SYNTHETASE"/>
    <property type="match status" value="1"/>
</dbReference>
<evidence type="ECO:0000313" key="5">
    <source>
        <dbReference type="EMBL" id="MBP2183599.1"/>
    </source>
</evidence>
<accession>A0ABS4PVY9</accession>
<dbReference type="Proteomes" id="UP000741013">
    <property type="component" value="Unassembled WGS sequence"/>
</dbReference>
<dbReference type="SUPFAM" id="SSF47336">
    <property type="entry name" value="ACP-like"/>
    <property type="match status" value="2"/>
</dbReference>
<dbReference type="InterPro" id="IPR009081">
    <property type="entry name" value="PP-bd_ACP"/>
</dbReference>
<dbReference type="EMBL" id="JAGGMS010000001">
    <property type="protein sequence ID" value="MBP2183599.1"/>
    <property type="molecule type" value="Genomic_DNA"/>
</dbReference>
<dbReference type="CDD" id="cd05930">
    <property type="entry name" value="A_NRPS"/>
    <property type="match status" value="2"/>
</dbReference>
<dbReference type="Pfam" id="PF00501">
    <property type="entry name" value="AMP-binding"/>
    <property type="match status" value="2"/>
</dbReference>
<dbReference type="InterPro" id="IPR000873">
    <property type="entry name" value="AMP-dep_synth/lig_dom"/>
</dbReference>
<dbReference type="NCBIfam" id="TIGR01733">
    <property type="entry name" value="AA-adenyl-dom"/>
    <property type="match status" value="2"/>
</dbReference>
<gene>
    <name evidence="5" type="ORF">JOM49_005125</name>
</gene>
<dbReference type="Gene3D" id="3.30.559.10">
    <property type="entry name" value="Chloramphenicol acetyltransferase-like domain"/>
    <property type="match status" value="1"/>
</dbReference>
<keyword evidence="2" id="KW-0596">Phosphopantetheine</keyword>
<dbReference type="PROSITE" id="PS00012">
    <property type="entry name" value="PHOSPHOPANTETHEINE"/>
    <property type="match status" value="2"/>
</dbReference>
<keyword evidence="6" id="KW-1185">Reference proteome</keyword>
<dbReference type="PANTHER" id="PTHR45527:SF1">
    <property type="entry name" value="FATTY ACID SYNTHASE"/>
    <property type="match status" value="1"/>
</dbReference>
<dbReference type="Gene3D" id="3.30.559.30">
    <property type="entry name" value="Nonribosomal peptide synthetase, condensation domain"/>
    <property type="match status" value="1"/>
</dbReference>
<dbReference type="InterPro" id="IPR010071">
    <property type="entry name" value="AA_adenyl_dom"/>
</dbReference>
<dbReference type="InterPro" id="IPR001242">
    <property type="entry name" value="Condensation_dom"/>
</dbReference>
<dbReference type="PROSITE" id="PS50075">
    <property type="entry name" value="CARRIER"/>
    <property type="match status" value="2"/>
</dbReference>
<evidence type="ECO:0000256" key="2">
    <source>
        <dbReference type="ARBA" id="ARBA00022450"/>
    </source>
</evidence>
<dbReference type="InterPro" id="IPR045851">
    <property type="entry name" value="AMP-bd_C_sf"/>
</dbReference>
<dbReference type="InterPro" id="IPR020845">
    <property type="entry name" value="AMP-binding_CS"/>
</dbReference>
<protein>
    <submittedName>
        <fullName evidence="5">Amino acid adenylation domain-containing protein</fullName>
    </submittedName>
</protein>
<dbReference type="InterPro" id="IPR023213">
    <property type="entry name" value="CAT-like_dom_sf"/>
</dbReference>
<dbReference type="InterPro" id="IPR036736">
    <property type="entry name" value="ACP-like_sf"/>
</dbReference>
<dbReference type="Gene3D" id="1.10.1200.10">
    <property type="entry name" value="ACP-like"/>
    <property type="match status" value="2"/>
</dbReference>
<dbReference type="InterPro" id="IPR025110">
    <property type="entry name" value="AMP-bd_C"/>
</dbReference>
<evidence type="ECO:0000259" key="4">
    <source>
        <dbReference type="PROSITE" id="PS50075"/>
    </source>
</evidence>
<dbReference type="SMART" id="SM00823">
    <property type="entry name" value="PKS_PP"/>
    <property type="match status" value="2"/>
</dbReference>
<evidence type="ECO:0000313" key="6">
    <source>
        <dbReference type="Proteomes" id="UP000741013"/>
    </source>
</evidence>
<evidence type="ECO:0000256" key="1">
    <source>
        <dbReference type="ARBA" id="ARBA00001957"/>
    </source>
</evidence>
<evidence type="ECO:0000256" key="3">
    <source>
        <dbReference type="ARBA" id="ARBA00022553"/>
    </source>
</evidence>
<feature type="domain" description="Carrier" evidence="4">
    <location>
        <begin position="490"/>
        <end position="565"/>
    </location>
</feature>
<dbReference type="RefSeq" id="WP_209666753.1">
    <property type="nucleotide sequence ID" value="NZ_JAGGMS010000001.1"/>
</dbReference>
<dbReference type="InterPro" id="IPR020806">
    <property type="entry name" value="PKS_PP-bd"/>
</dbReference>
<comment type="cofactor">
    <cofactor evidence="1">
        <name>pantetheine 4'-phosphate</name>
        <dbReference type="ChEBI" id="CHEBI:47942"/>
    </cofactor>
</comment>
<feature type="domain" description="Carrier" evidence="4">
    <location>
        <begin position="1499"/>
        <end position="1573"/>
    </location>
</feature>
<proteinExistence type="predicted"/>
<dbReference type="SUPFAM" id="SSF56801">
    <property type="entry name" value="Acetyl-CoA synthetase-like"/>
    <property type="match status" value="2"/>
</dbReference>
<keyword evidence="3" id="KW-0597">Phosphoprotein</keyword>
<dbReference type="Gene3D" id="3.40.50.980">
    <property type="match status" value="4"/>
</dbReference>
<comment type="caution">
    <text evidence="5">The sequence shown here is derived from an EMBL/GenBank/DDBJ whole genome shotgun (WGS) entry which is preliminary data.</text>
</comment>
<dbReference type="InterPro" id="IPR006162">
    <property type="entry name" value="Ppantetheine_attach_site"/>
</dbReference>
<dbReference type="PROSITE" id="PS00455">
    <property type="entry name" value="AMP_BINDING"/>
    <property type="match status" value="2"/>
</dbReference>
<dbReference type="Gene3D" id="3.30.300.30">
    <property type="match status" value="2"/>
</dbReference>
<reference evidence="5 6" key="1">
    <citation type="submission" date="2021-03" db="EMBL/GenBank/DDBJ databases">
        <title>Sequencing the genomes of 1000 actinobacteria strains.</title>
        <authorList>
            <person name="Klenk H.-P."/>
        </authorList>
    </citation>
    <scope>NUCLEOTIDE SEQUENCE [LARGE SCALE GENOMIC DNA]</scope>
    <source>
        <strain evidence="5 6">DSM 45510</strain>
    </source>
</reference>
<dbReference type="Gene3D" id="2.30.38.10">
    <property type="entry name" value="Luciferase, Domain 3"/>
    <property type="match status" value="2"/>
</dbReference>
<dbReference type="Pfam" id="PF13193">
    <property type="entry name" value="AMP-binding_C"/>
    <property type="match status" value="1"/>
</dbReference>
<dbReference type="Pfam" id="PF00550">
    <property type="entry name" value="PP-binding"/>
    <property type="match status" value="2"/>
</dbReference>
<sequence>MTPSQPDLLPARLSRAAAATPHAIALVAGTTELTYADLDARANQVARHLRDLGAGPETLVGVGLPRGVDLVVALLGVWKAGAAYLPFDPEHPRVAPMLADSGVRLYFGGNPGLAPEQVDLAAAGRRPRHEPERRVHGANAAYVVHTSGSTGRPKGVVITHEAIANRVGWTIRKQELGPADRVLHKTTLTFDAACWEVFAPLAAGGTVVLAPAGAERDPAAIVRAVREHRATVLQVVPSVLRALVAEPDWARCTSLRLLCSAGEPLTGELAEAARRAGNPVLWNTYGPTEGTIDATAHRVDPATTTGPVPIGRPITGVRVLVLDPVTGGLSPVGAVGELHLGGIGVARGYLNQPGLTAERFVPDPFGGPGARLYRTGDLVRWSSDGTLGYVGRIDDQVKVNGVRIEPGEVAAALAEHPLAEDVLVLARDGRLLAYVRTDRSTVDFRGFLAGRLPATHLPAAVVPLAEFPLTTSGKVDRRALPEPGAGVRVAPRTETERRIAEVWARVLGVDEVGAHDDFYALGGSSLVLMRLVTELRDGLGADFPMRRLVKAATVAEQAKLVGEAVVPAPRRIAHDGPGVLSSGQRRLWIAEQLDPGGPEWVAPVFLRFGTEVPVAAVRVALDALVERHESLRTRYLGLDGDPGQVVDPPAPVPLEVVAAGPDGPAAALAGLFDHGFDLERGPILRARLVRTPAEQVLALAIHHIASDGRSAAVLDRDFTALLTGAELPALTLSYRDYAAWQREVTAGEVVAKKLRRRREALDGTTPLELPTDRPRPPVRDPRGAHVTFAVPAGTTAALTALGRAHGTTPFATLLTGFATALAHHSGQWDLVVGAPVDGRDRPEFADLAGFFLNTVAVRCPFAPQWTFEAALDAAGRSCRDALADADLPFDLLVTAVEPERDPARTPVYQVAFDLHGEGFTGSAFTEQDVRSFGGVLTVAKTDLTLYLHHQPDGSMLGVLEYATALFDRDTIDRFRDSLLRVLTTMAAEPGTPLGAVDLLTGDERTRVLTEWNDTAVPYPDACVHELIEKQAAETPEARAVVAGDRTLTYRELDRRANRIARLLTECGVVPESVVGVRLERGPDLLACFLGIWKAGGAYLPMDPGTPEPRVTALLADAGAKVLLTRQLLDDLFDDAAAYPDEPAGVPADPDRLAYVITTSGSTGKPKGVAVPHRGLANHLSWAAGRLAGDAPVFSSVAFDLVMPNLWAPLLTGAAVHLAPAGLDLGELGAWLAAAGPFGFVKLTPSHLDVLTRQLTPEQAGALTRTLVVAGEPFTRRALAEWRALAPATEVLNEYGPTEAAVGTCVSEVDDSGTAAVLPIGRPLPNLTMYVLNGDLRPVPVGVVGELYVGGTGVARGYLGQPELTAERFVPDPFGAPSARLYRTGDLARWLPGGEVEFRGRTDHQVKIRGYRVEPGEIQAALDAHPRVLESAVVAENGRIVAYFVPLDDPAPDVGAHLAGLLPDYLVPSVCVPLPALPLNANGKLDRAALPSPEPAGRLAPRTVAEERVAEIFTEVLGHGIGVDESFFTAGGNSILAIRVIALIQSGFDVLLPVRTLFETPTVAAVAAELERRLLAEIAEREHKP</sequence>